<dbReference type="AlphaFoldDB" id="A0A562RIP7"/>
<organism evidence="1 2">
    <name type="scientific">Desulfobotulus alkaliphilus</name>
    <dbReference type="NCBI Taxonomy" id="622671"/>
    <lineage>
        <taxon>Bacteria</taxon>
        <taxon>Pseudomonadati</taxon>
        <taxon>Thermodesulfobacteriota</taxon>
        <taxon>Desulfobacteria</taxon>
        <taxon>Desulfobacterales</taxon>
        <taxon>Desulfobacteraceae</taxon>
        <taxon>Desulfobotulus</taxon>
    </lineage>
</organism>
<comment type="caution">
    <text evidence="1">The sequence shown here is derived from an EMBL/GenBank/DDBJ whole genome shotgun (WGS) entry which is preliminary data.</text>
</comment>
<dbReference type="Proteomes" id="UP000318307">
    <property type="component" value="Unassembled WGS sequence"/>
</dbReference>
<protein>
    <submittedName>
        <fullName evidence="1">Uncharacterized protein</fullName>
    </submittedName>
</protein>
<sequence length="90" mass="9976">MKPEKNNTIPVIIAGEYFEEIQKNVLEIVIVGNHGVHSPNGQIAAKILTAVNDENKDKVNKIKGMKGEHFFPAPNDIWTNGRSVCIFFSA</sequence>
<keyword evidence="2" id="KW-1185">Reference proteome</keyword>
<proteinExistence type="predicted"/>
<dbReference type="EMBL" id="VLLC01000019">
    <property type="protein sequence ID" value="TWI68938.1"/>
    <property type="molecule type" value="Genomic_DNA"/>
</dbReference>
<name>A0A562RIP7_9BACT</name>
<accession>A0A562RIP7</accession>
<evidence type="ECO:0000313" key="1">
    <source>
        <dbReference type="EMBL" id="TWI68938.1"/>
    </source>
</evidence>
<dbReference type="RefSeq" id="WP_144685518.1">
    <property type="nucleotide sequence ID" value="NZ_VLLC01000019.1"/>
</dbReference>
<gene>
    <name evidence="1" type="ORF">LZ24_02413</name>
</gene>
<evidence type="ECO:0000313" key="2">
    <source>
        <dbReference type="Proteomes" id="UP000318307"/>
    </source>
</evidence>
<reference evidence="1 2" key="1">
    <citation type="submission" date="2019-07" db="EMBL/GenBank/DDBJ databases">
        <title>Genome sequencing of 100 strains of the haloalkaliphilic chemolithoautotrophic sulfur-oxidizing bacterium Thioalkalivibrio.</title>
        <authorList>
            <person name="Muyzer G."/>
        </authorList>
    </citation>
    <scope>NUCLEOTIDE SEQUENCE [LARGE SCALE GENOMIC DNA]</scope>
    <source>
        <strain evidence="1 2">ASO4-4</strain>
    </source>
</reference>